<evidence type="ECO:0008006" key="10">
    <source>
        <dbReference type="Google" id="ProtNLM"/>
    </source>
</evidence>
<dbReference type="Gene3D" id="3.40.50.1820">
    <property type="entry name" value="alpha/beta hydrolase"/>
    <property type="match status" value="1"/>
</dbReference>
<name>A0A2C9JXK3_BIOGL</name>
<evidence type="ECO:0000256" key="1">
    <source>
        <dbReference type="ARBA" id="ARBA00009431"/>
    </source>
</evidence>
<evidence type="ECO:0000256" key="4">
    <source>
        <dbReference type="ARBA" id="ARBA00022729"/>
    </source>
</evidence>
<dbReference type="InterPro" id="IPR001563">
    <property type="entry name" value="Peptidase_S10"/>
</dbReference>
<dbReference type="GO" id="GO:0004185">
    <property type="term" value="F:serine-type carboxypeptidase activity"/>
    <property type="evidence" value="ECO:0007669"/>
    <property type="project" value="InterPro"/>
</dbReference>
<dbReference type="PANTHER" id="PTHR11802">
    <property type="entry name" value="SERINE PROTEASE FAMILY S10 SERINE CARBOXYPEPTIDASE"/>
    <property type="match status" value="1"/>
</dbReference>
<keyword evidence="5" id="KW-0378">Hydrolase</keyword>
<dbReference type="InterPro" id="IPR029058">
    <property type="entry name" value="AB_hydrolase_fold"/>
</dbReference>
<comment type="similarity">
    <text evidence="1">Belongs to the peptidase S10 family.</text>
</comment>
<keyword evidence="4 7" id="KW-0732">Signal</keyword>
<keyword evidence="6" id="KW-0325">Glycoprotein</keyword>
<protein>
    <recommendedName>
        <fullName evidence="10">Carboxypeptidase</fullName>
    </recommendedName>
</protein>
<reference evidence="8" key="1">
    <citation type="submission" date="2020-05" db="UniProtKB">
        <authorList>
            <consortium name="EnsemblMetazoa"/>
        </authorList>
    </citation>
    <scope>IDENTIFICATION</scope>
    <source>
        <strain evidence="8">BB02</strain>
    </source>
</reference>
<dbReference type="GO" id="GO:0006508">
    <property type="term" value="P:proteolysis"/>
    <property type="evidence" value="ECO:0007669"/>
    <property type="project" value="UniProtKB-KW"/>
</dbReference>
<accession>A0A2C9JXK3</accession>
<dbReference type="KEGG" id="bgt:106072092"/>
<evidence type="ECO:0000313" key="8">
    <source>
        <dbReference type="EnsemblMetazoa" id="BGLB009675-PB"/>
    </source>
</evidence>
<organism evidence="8 9">
    <name type="scientific">Biomphalaria glabrata</name>
    <name type="common">Bloodfluke planorb</name>
    <name type="synonym">Freshwater snail</name>
    <dbReference type="NCBI Taxonomy" id="6526"/>
    <lineage>
        <taxon>Eukaryota</taxon>
        <taxon>Metazoa</taxon>
        <taxon>Spiralia</taxon>
        <taxon>Lophotrochozoa</taxon>
        <taxon>Mollusca</taxon>
        <taxon>Gastropoda</taxon>
        <taxon>Heterobranchia</taxon>
        <taxon>Euthyneura</taxon>
        <taxon>Panpulmonata</taxon>
        <taxon>Hygrophila</taxon>
        <taxon>Lymnaeoidea</taxon>
        <taxon>Planorbidae</taxon>
        <taxon>Biomphalaria</taxon>
    </lineage>
</organism>
<dbReference type="Proteomes" id="UP000076420">
    <property type="component" value="Unassembled WGS sequence"/>
</dbReference>
<dbReference type="EnsemblMetazoa" id="BGLB009675-RB">
    <property type="protein sequence ID" value="BGLB009675-PB"/>
    <property type="gene ID" value="BGLB009675"/>
</dbReference>
<keyword evidence="3" id="KW-0645">Protease</keyword>
<dbReference type="PANTHER" id="PTHR11802:SF472">
    <property type="entry name" value="SERINE CARBOXYPEPTIDASE CPVL-RELATED"/>
    <property type="match status" value="1"/>
</dbReference>
<dbReference type="STRING" id="6526.A0A2C9JXK3"/>
<dbReference type="VEuPathDB" id="VectorBase:BGLB009675"/>
<feature type="chain" id="PRO_5013039244" description="Carboxypeptidase" evidence="7">
    <location>
        <begin position="21"/>
        <end position="442"/>
    </location>
</feature>
<gene>
    <name evidence="8" type="primary">106072092</name>
</gene>
<evidence type="ECO:0000256" key="5">
    <source>
        <dbReference type="ARBA" id="ARBA00022801"/>
    </source>
</evidence>
<feature type="signal peptide" evidence="7">
    <location>
        <begin position="1"/>
        <end position="20"/>
    </location>
</feature>
<evidence type="ECO:0000256" key="6">
    <source>
        <dbReference type="ARBA" id="ARBA00023180"/>
    </source>
</evidence>
<dbReference type="VEuPathDB" id="VectorBase:BGLAX_052044"/>
<proteinExistence type="inferred from homology"/>
<dbReference type="SUPFAM" id="SSF53474">
    <property type="entry name" value="alpha/beta-Hydrolases"/>
    <property type="match status" value="1"/>
</dbReference>
<dbReference type="PRINTS" id="PR00724">
    <property type="entry name" value="CRBOXYPTASEC"/>
</dbReference>
<dbReference type="Pfam" id="PF00450">
    <property type="entry name" value="Peptidase_S10"/>
    <property type="match status" value="2"/>
</dbReference>
<dbReference type="AlphaFoldDB" id="A0A2C9JXK3"/>
<keyword evidence="2" id="KW-0121">Carboxypeptidase</keyword>
<evidence type="ECO:0000256" key="3">
    <source>
        <dbReference type="ARBA" id="ARBA00022670"/>
    </source>
</evidence>
<evidence type="ECO:0000256" key="2">
    <source>
        <dbReference type="ARBA" id="ARBA00022645"/>
    </source>
</evidence>
<dbReference type="OrthoDB" id="443318at2759"/>
<evidence type="ECO:0000313" key="9">
    <source>
        <dbReference type="Proteomes" id="UP000076420"/>
    </source>
</evidence>
<evidence type="ECO:0000256" key="7">
    <source>
        <dbReference type="SAM" id="SignalP"/>
    </source>
</evidence>
<sequence>MSPIPVKQVILLILISNTLSFEVDKQLKLTPYLKQGKITTARQLSLVKDKKNGVIPTSYSGFITVDQHLGNHLFFWFFPAINSDPKAPLVVWLNGGPGESSMIGLINENGPLKIDKLINGNISYRRRKNSWAETFSMLYIDNPVGVGYSYSDSGEEGYRTTQEEYTRDLYEFIQQFYIMFPEYLQRELYIGGQSYAGKYVPAFAYKIHEEIQAKRTNIPLKGIHLGGPLIDAKIQFSHFFEIFFSLGFITYDEFLEFQKEIIKEFPKYEQNKSLEIFNLLMRLSGLPLDNFNTLDRSPDEAVTSIMTNKNLRSLLHVGKADFKAFNENVYLRFGGDLFVSTQSQLGALMDNYKVLVYTGDLDGLISSPTIEAVLRTTPWSLLEEYKLSKRQSWLDGDIIKGFYTRVGLFCRVIVLGAGHRASFDQPDSILKMMNSFVTTGCI</sequence>